<dbReference type="EMBL" id="VUAA01000059">
    <property type="protein sequence ID" value="KAA1252543.1"/>
    <property type="molecule type" value="Genomic_DNA"/>
</dbReference>
<name>A0A5Q6PCK3_VIBCL</name>
<evidence type="ECO:0000313" key="2">
    <source>
        <dbReference type="Proteomes" id="UP000323225"/>
    </source>
</evidence>
<protein>
    <submittedName>
        <fullName evidence="1">DUF4238 domain-containing protein</fullName>
    </submittedName>
</protein>
<sequence>MASNKNQHYVPQCYLKNFATDDSKASICLYNLDRKKLVKTAPIKNQCSKNYFYGEDLFLEKALQPIEGRFSAMVRTIEEPNYILNEKDEAFLKQFWLLQYLRTEAASRRNVELIEGMSQVTGTTDFKLEIKDAVQQSMRSFFDVKYTVSDLKVCLVKNNTSTDFITSDDPAVLTNWWHLLDKRAKLQSFGLGSAGCLLILPLSPKVLMVAYDGDVYSLPNNKGWLRLKSKFDVDSFNYLQVLNCRANLYGCKTDIEEYFVHLHDKVIDIKPKQRHKINYAILDEVSDGAKRYKLVESPDVEEHEEALVHCQPIYVAPPTWPRAIKWKNKGFVVTNGTGAGFVRLSRVQEIGTRDFYKLPSREA</sequence>
<gene>
    <name evidence="1" type="ORF">F0M16_22340</name>
</gene>
<comment type="caution">
    <text evidence="1">The sequence shown here is derived from an EMBL/GenBank/DDBJ whole genome shotgun (WGS) entry which is preliminary data.</text>
</comment>
<evidence type="ECO:0000313" key="1">
    <source>
        <dbReference type="EMBL" id="KAA1252543.1"/>
    </source>
</evidence>
<proteinExistence type="predicted"/>
<reference evidence="1 2" key="1">
    <citation type="submission" date="2019-09" db="EMBL/GenBank/DDBJ databases">
        <authorList>
            <person name="Kritzky A."/>
            <person name="Schelkanova E.Y."/>
            <person name="Alkhova Z.V."/>
            <person name="Smirnova N.I."/>
        </authorList>
    </citation>
    <scope>NUCLEOTIDE SEQUENCE [LARGE SCALE GENOMIC DNA]</scope>
    <source>
        <strain evidence="1 2">M1526</strain>
    </source>
</reference>
<dbReference type="RefSeq" id="WP_149609247.1">
    <property type="nucleotide sequence ID" value="NZ_VTZY01000044.1"/>
</dbReference>
<organism evidence="1 2">
    <name type="scientific">Vibrio cholerae</name>
    <dbReference type="NCBI Taxonomy" id="666"/>
    <lineage>
        <taxon>Bacteria</taxon>
        <taxon>Pseudomonadati</taxon>
        <taxon>Pseudomonadota</taxon>
        <taxon>Gammaproteobacteria</taxon>
        <taxon>Vibrionales</taxon>
        <taxon>Vibrionaceae</taxon>
        <taxon>Vibrio</taxon>
    </lineage>
</organism>
<dbReference type="InterPro" id="IPR025332">
    <property type="entry name" value="DUF4238"/>
</dbReference>
<accession>A0A5Q6PCK3</accession>
<dbReference type="Pfam" id="PF14022">
    <property type="entry name" value="DUF4238"/>
    <property type="match status" value="1"/>
</dbReference>
<dbReference type="AlphaFoldDB" id="A0A5Q6PCK3"/>
<dbReference type="Proteomes" id="UP000323225">
    <property type="component" value="Unassembled WGS sequence"/>
</dbReference>